<organism evidence="2">
    <name type="scientific">Absidia glauca</name>
    <name type="common">Pin mould</name>
    <dbReference type="NCBI Taxonomy" id="4829"/>
    <lineage>
        <taxon>Eukaryota</taxon>
        <taxon>Fungi</taxon>
        <taxon>Fungi incertae sedis</taxon>
        <taxon>Mucoromycota</taxon>
        <taxon>Mucoromycotina</taxon>
        <taxon>Mucoromycetes</taxon>
        <taxon>Mucorales</taxon>
        <taxon>Cunninghamellaceae</taxon>
        <taxon>Absidia</taxon>
    </lineage>
</organism>
<feature type="region of interest" description="Disordered" evidence="1">
    <location>
        <begin position="42"/>
        <end position="71"/>
    </location>
</feature>
<evidence type="ECO:0000313" key="3">
    <source>
        <dbReference type="Proteomes" id="UP000078561"/>
    </source>
</evidence>
<gene>
    <name evidence="2" type="primary">ABSGL_02831.1 scaffold 4001</name>
</gene>
<accession>A0A168LRE3</accession>
<evidence type="ECO:0000313" key="2">
    <source>
        <dbReference type="EMBL" id="SAL97340.1"/>
    </source>
</evidence>
<proteinExistence type="predicted"/>
<keyword evidence="3" id="KW-1185">Reference proteome</keyword>
<evidence type="ECO:0000256" key="1">
    <source>
        <dbReference type="SAM" id="MobiDB-lite"/>
    </source>
</evidence>
<dbReference type="Proteomes" id="UP000078561">
    <property type="component" value="Unassembled WGS sequence"/>
</dbReference>
<dbReference type="InParanoid" id="A0A168LRE3"/>
<reference evidence="2" key="1">
    <citation type="submission" date="2016-04" db="EMBL/GenBank/DDBJ databases">
        <authorList>
            <person name="Evans L.H."/>
            <person name="Alamgir A."/>
            <person name="Owens N."/>
            <person name="Weber N.D."/>
            <person name="Virtaneva K."/>
            <person name="Barbian K."/>
            <person name="Babar A."/>
            <person name="Rosenke K."/>
        </authorList>
    </citation>
    <scope>NUCLEOTIDE SEQUENCE [LARGE SCALE GENOMIC DNA]</scope>
    <source>
        <strain evidence="2">CBS 101.48</strain>
    </source>
</reference>
<dbReference type="AlphaFoldDB" id="A0A168LRE3"/>
<sequence>MPSSHHIGTRADSRHIQDLRTAAFNELRQSIQTYTDSFVLSMQCQEREERRRKRPSNKGADETQQEDSIDSRMMNELALVLQSGTINDYMPVLESEQQGSSQLVFGDLWL</sequence>
<name>A0A168LRE3_ABSGL</name>
<protein>
    <submittedName>
        <fullName evidence="2">Uncharacterized protein</fullName>
    </submittedName>
</protein>
<dbReference type="EMBL" id="LT551760">
    <property type="protein sequence ID" value="SAL97340.1"/>
    <property type="molecule type" value="Genomic_DNA"/>
</dbReference>
<dbReference type="OrthoDB" id="10621144at2759"/>